<dbReference type="GO" id="GO:0017057">
    <property type="term" value="F:6-phosphogluconolactonase activity"/>
    <property type="evidence" value="ECO:0007669"/>
    <property type="project" value="UniProtKB-UniRule"/>
</dbReference>
<evidence type="ECO:0000313" key="9">
    <source>
        <dbReference type="EMBL" id="RAU17048.1"/>
    </source>
</evidence>
<dbReference type="OrthoDB" id="9810967at2"/>
<dbReference type="InterPro" id="IPR037171">
    <property type="entry name" value="NagB/RpiA_transferase-like"/>
</dbReference>
<dbReference type="PANTHER" id="PTHR11054">
    <property type="entry name" value="6-PHOSPHOGLUCONOLACTONASE"/>
    <property type="match status" value="1"/>
</dbReference>
<evidence type="ECO:0000256" key="7">
    <source>
        <dbReference type="RuleBase" id="RU365095"/>
    </source>
</evidence>
<comment type="pathway">
    <text evidence="3 7">Carbohydrate degradation; pentose phosphate pathway; D-ribulose 5-phosphate from D-glucose 6-phosphate (oxidative stage): step 2/3.</text>
</comment>
<comment type="caution">
    <text evidence="9">The sequence shown here is derived from an EMBL/GenBank/DDBJ whole genome shotgun (WGS) entry which is preliminary data.</text>
</comment>
<dbReference type="Gene3D" id="3.40.50.1360">
    <property type="match status" value="1"/>
</dbReference>
<name>A0A364NIU3_9GAMM</name>
<gene>
    <name evidence="7 9" type="primary">pgl</name>
    <name evidence="9" type="ORF">DN062_15180</name>
</gene>
<sequence length="238" mass="26359">MKISDLNLPAHIECKSFSSREELTHALVNDVAQQLEEAIHQHQQASMAVSGGRTPIQLFHELSLTPLDWAKVTLTLADDRCLKHEHPDSNAGLVRHTLLQNCASDAALVALFEDRLDLTYQEQQAQCEARLNQVSDPLDLVILGLGNDGHTASLFPCSDDIESAVNSQSHCALVTPKTAPYSRLTLTPKRILNARRRILHICGEDKLLTLQSALSDGPSIEMPIRFFLAHPLTIYWSA</sequence>
<protein>
    <recommendedName>
        <fullName evidence="6 7">6-phosphogluconolactonase</fullName>
        <shortName evidence="7">6PGL</shortName>
        <ecNumber evidence="5 7">3.1.1.31</ecNumber>
    </recommendedName>
</protein>
<dbReference type="Pfam" id="PF01182">
    <property type="entry name" value="Glucosamine_iso"/>
    <property type="match status" value="1"/>
</dbReference>
<comment type="catalytic activity">
    <reaction evidence="1 7">
        <text>6-phospho-D-glucono-1,5-lactone + H2O = 6-phospho-D-gluconate + H(+)</text>
        <dbReference type="Rhea" id="RHEA:12556"/>
        <dbReference type="ChEBI" id="CHEBI:15377"/>
        <dbReference type="ChEBI" id="CHEBI:15378"/>
        <dbReference type="ChEBI" id="CHEBI:57955"/>
        <dbReference type="ChEBI" id="CHEBI:58759"/>
        <dbReference type="EC" id="3.1.1.31"/>
    </reaction>
</comment>
<dbReference type="EMBL" id="QKRX01000013">
    <property type="protein sequence ID" value="RAU17048.1"/>
    <property type="molecule type" value="Genomic_DNA"/>
</dbReference>
<evidence type="ECO:0000256" key="2">
    <source>
        <dbReference type="ARBA" id="ARBA00002681"/>
    </source>
</evidence>
<evidence type="ECO:0000256" key="1">
    <source>
        <dbReference type="ARBA" id="ARBA00000832"/>
    </source>
</evidence>
<evidence type="ECO:0000313" key="10">
    <source>
        <dbReference type="Proteomes" id="UP000250744"/>
    </source>
</evidence>
<dbReference type="UniPathway" id="UPA00115">
    <property type="reaction ID" value="UER00409"/>
</dbReference>
<accession>A0A364NIU3</accession>
<proteinExistence type="inferred from homology"/>
<dbReference type="AlphaFoldDB" id="A0A364NIU3"/>
<dbReference type="GO" id="GO:0006098">
    <property type="term" value="P:pentose-phosphate shunt"/>
    <property type="evidence" value="ECO:0007669"/>
    <property type="project" value="UniProtKB-UniPathway"/>
</dbReference>
<evidence type="ECO:0000259" key="8">
    <source>
        <dbReference type="Pfam" id="PF01182"/>
    </source>
</evidence>
<dbReference type="CDD" id="cd01400">
    <property type="entry name" value="6PGL"/>
    <property type="match status" value="1"/>
</dbReference>
<dbReference type="InterPro" id="IPR005900">
    <property type="entry name" value="6-phosphogluconolactonase_DevB"/>
</dbReference>
<evidence type="ECO:0000256" key="6">
    <source>
        <dbReference type="ARBA" id="ARBA00020337"/>
    </source>
</evidence>
<organism evidence="9 10">
    <name type="scientific">Nitrincola tibetensis</name>
    <dbReference type="NCBI Taxonomy" id="2219697"/>
    <lineage>
        <taxon>Bacteria</taxon>
        <taxon>Pseudomonadati</taxon>
        <taxon>Pseudomonadota</taxon>
        <taxon>Gammaproteobacteria</taxon>
        <taxon>Oceanospirillales</taxon>
        <taxon>Oceanospirillaceae</taxon>
        <taxon>Nitrincola</taxon>
    </lineage>
</organism>
<comment type="similarity">
    <text evidence="4 7">Belongs to the glucosamine/galactosamine-6-phosphate isomerase family. 6-phosphogluconolactonase subfamily.</text>
</comment>
<dbReference type="SUPFAM" id="SSF100950">
    <property type="entry name" value="NagB/RpiA/CoA transferase-like"/>
    <property type="match status" value="1"/>
</dbReference>
<dbReference type="NCBIfam" id="TIGR01198">
    <property type="entry name" value="pgl"/>
    <property type="match status" value="1"/>
</dbReference>
<dbReference type="EC" id="3.1.1.31" evidence="5 7"/>
<keyword evidence="7" id="KW-0378">Hydrolase</keyword>
<reference evidence="9 10" key="1">
    <citation type="submission" date="2018-06" db="EMBL/GenBank/DDBJ databases">
        <title>Nitrincola tibetense sp. nov., isolated from Lake XuguoCo on Tibetan Plateau.</title>
        <authorList>
            <person name="Xing P."/>
        </authorList>
    </citation>
    <scope>NUCLEOTIDE SEQUENCE [LARGE SCALE GENOMIC DNA]</scope>
    <source>
        <strain evidence="10">xg18</strain>
    </source>
</reference>
<evidence type="ECO:0000256" key="5">
    <source>
        <dbReference type="ARBA" id="ARBA00013198"/>
    </source>
</evidence>
<dbReference type="GO" id="GO:0005975">
    <property type="term" value="P:carbohydrate metabolic process"/>
    <property type="evidence" value="ECO:0007669"/>
    <property type="project" value="UniProtKB-UniRule"/>
</dbReference>
<dbReference type="PANTHER" id="PTHR11054:SF0">
    <property type="entry name" value="6-PHOSPHOGLUCONOLACTONASE"/>
    <property type="match status" value="1"/>
</dbReference>
<evidence type="ECO:0000256" key="4">
    <source>
        <dbReference type="ARBA" id="ARBA00010662"/>
    </source>
</evidence>
<feature type="domain" description="Glucosamine/galactosamine-6-phosphate isomerase" evidence="8">
    <location>
        <begin position="19"/>
        <end position="230"/>
    </location>
</feature>
<evidence type="ECO:0000256" key="3">
    <source>
        <dbReference type="ARBA" id="ARBA00004961"/>
    </source>
</evidence>
<dbReference type="Proteomes" id="UP000250744">
    <property type="component" value="Unassembled WGS sequence"/>
</dbReference>
<comment type="function">
    <text evidence="2 7">Hydrolysis of 6-phosphogluconolactone to 6-phosphogluconate.</text>
</comment>
<keyword evidence="10" id="KW-1185">Reference proteome</keyword>
<dbReference type="InterPro" id="IPR039104">
    <property type="entry name" value="6PGL"/>
</dbReference>
<dbReference type="InterPro" id="IPR006148">
    <property type="entry name" value="Glc/Gal-6P_isomerase"/>
</dbReference>
<dbReference type="RefSeq" id="WP_112160152.1">
    <property type="nucleotide sequence ID" value="NZ_QKRX01000013.1"/>
</dbReference>